<name>A0A420EZ12_9ACTN</name>
<evidence type="ECO:0000313" key="1">
    <source>
        <dbReference type="EMBL" id="RKF25920.1"/>
    </source>
</evidence>
<accession>A0A420EZ12</accession>
<comment type="caution">
    <text evidence="1">The sequence shown here is derived from an EMBL/GenBank/DDBJ whole genome shotgun (WGS) entry which is preliminary data.</text>
</comment>
<dbReference type="AlphaFoldDB" id="A0A420EZ12"/>
<organism evidence="1 2">
    <name type="scientific">Micromonospora globbae</name>
    <dbReference type="NCBI Taxonomy" id="1894969"/>
    <lineage>
        <taxon>Bacteria</taxon>
        <taxon>Bacillati</taxon>
        <taxon>Actinomycetota</taxon>
        <taxon>Actinomycetes</taxon>
        <taxon>Micromonosporales</taxon>
        <taxon>Micromonosporaceae</taxon>
        <taxon>Micromonospora</taxon>
    </lineage>
</organism>
<proteinExistence type="predicted"/>
<dbReference type="EMBL" id="RAQQ01000013">
    <property type="protein sequence ID" value="RKF25920.1"/>
    <property type="molecule type" value="Genomic_DNA"/>
</dbReference>
<dbReference type="OrthoDB" id="3399588at2"/>
<evidence type="ECO:0000313" key="2">
    <source>
        <dbReference type="Proteomes" id="UP000285744"/>
    </source>
</evidence>
<reference evidence="1 2" key="1">
    <citation type="journal article" date="2018" name="Int. J. Syst. Evol. Microbiol.">
        <title>Micromonospora globbae sp. nov., an endophytic actinomycete isolated from roots of Globba winitii C. H. Wright.</title>
        <authorList>
            <person name="Kuncharoen N."/>
            <person name="Pittayakhajonwut P."/>
            <person name="Tanasupawat S."/>
        </authorList>
    </citation>
    <scope>NUCLEOTIDE SEQUENCE [LARGE SCALE GENOMIC DNA]</scope>
    <source>
        <strain evidence="1 2">WPS1-2</strain>
    </source>
</reference>
<dbReference type="Proteomes" id="UP000285744">
    <property type="component" value="Unassembled WGS sequence"/>
</dbReference>
<gene>
    <name evidence="1" type="ORF">D7I43_19285</name>
</gene>
<sequence length="66" mass="7363">MTTPLHDCAGYMQVVDAEIDKVTGHLWQYLRCTVCGHRDGHIDQGFSGPIPDDAVFYTNPGREVDL</sequence>
<dbReference type="RefSeq" id="WP_120329923.1">
    <property type="nucleotide sequence ID" value="NZ_RAQQ01000013.1"/>
</dbReference>
<protein>
    <submittedName>
        <fullName evidence="1">Uncharacterized protein</fullName>
    </submittedName>
</protein>